<keyword evidence="4" id="KW-0732">Signal</keyword>
<evidence type="ECO:0000313" key="6">
    <source>
        <dbReference type="Proteomes" id="UP001178461"/>
    </source>
</evidence>
<evidence type="ECO:0000313" key="5">
    <source>
        <dbReference type="EMBL" id="CAI5781131.1"/>
    </source>
</evidence>
<evidence type="ECO:0000256" key="3">
    <source>
        <dbReference type="ARBA" id="ARBA00023157"/>
    </source>
</evidence>
<gene>
    <name evidence="5" type="ORF">PODLI_1B030385</name>
</gene>
<evidence type="ECO:0000256" key="1">
    <source>
        <dbReference type="ARBA" id="ARBA00004613"/>
    </source>
</evidence>
<comment type="subcellular location">
    <subcellularLocation>
        <location evidence="1">Secreted</location>
    </subcellularLocation>
</comment>
<evidence type="ECO:0008006" key="7">
    <source>
        <dbReference type="Google" id="ProtNLM"/>
    </source>
</evidence>
<proteinExistence type="predicted"/>
<dbReference type="InterPro" id="IPR045860">
    <property type="entry name" value="Snake_toxin-like_sf"/>
</dbReference>
<name>A0AA35KMU6_9SAUR</name>
<sequence length="117" mass="12339">MQAALGLLLFSVLLAGASSLECEVCSSNAKTCSGRKVTCEDKNEVCQRLVTEVGGAFHVEKKCEKKAVCESLKNQLGKSATGQFTGVVNDIVCDKAPSPYASLLLALSGLLLKNVLF</sequence>
<dbReference type="EMBL" id="OX395133">
    <property type="protein sequence ID" value="CAI5781131.1"/>
    <property type="molecule type" value="Genomic_DNA"/>
</dbReference>
<keyword evidence="6" id="KW-1185">Reference proteome</keyword>
<accession>A0AA35KMU6</accession>
<keyword evidence="2" id="KW-0964">Secreted</keyword>
<protein>
    <recommendedName>
        <fullName evidence="7">UPAR/Ly6 domain-containing protein</fullName>
    </recommendedName>
</protein>
<evidence type="ECO:0000256" key="2">
    <source>
        <dbReference type="ARBA" id="ARBA00022525"/>
    </source>
</evidence>
<dbReference type="SUPFAM" id="SSF57302">
    <property type="entry name" value="Snake toxin-like"/>
    <property type="match status" value="1"/>
</dbReference>
<dbReference type="Proteomes" id="UP001178461">
    <property type="component" value="Chromosome 8"/>
</dbReference>
<dbReference type="GO" id="GO:0005576">
    <property type="term" value="C:extracellular region"/>
    <property type="evidence" value="ECO:0007669"/>
    <property type="project" value="UniProtKB-SubCell"/>
</dbReference>
<evidence type="ECO:0000256" key="4">
    <source>
        <dbReference type="SAM" id="SignalP"/>
    </source>
</evidence>
<reference evidence="5" key="1">
    <citation type="submission" date="2022-12" db="EMBL/GenBank/DDBJ databases">
        <authorList>
            <person name="Alioto T."/>
            <person name="Alioto T."/>
            <person name="Gomez Garrido J."/>
        </authorList>
    </citation>
    <scope>NUCLEOTIDE SEQUENCE</scope>
</reference>
<feature type="signal peptide" evidence="4">
    <location>
        <begin position="1"/>
        <end position="19"/>
    </location>
</feature>
<keyword evidence="3" id="KW-1015">Disulfide bond</keyword>
<feature type="chain" id="PRO_5041399312" description="UPAR/Ly6 domain-containing protein" evidence="4">
    <location>
        <begin position="20"/>
        <end position="117"/>
    </location>
</feature>
<dbReference type="AlphaFoldDB" id="A0AA35KMU6"/>
<organism evidence="5 6">
    <name type="scientific">Podarcis lilfordi</name>
    <name type="common">Lilford's wall lizard</name>
    <dbReference type="NCBI Taxonomy" id="74358"/>
    <lineage>
        <taxon>Eukaryota</taxon>
        <taxon>Metazoa</taxon>
        <taxon>Chordata</taxon>
        <taxon>Craniata</taxon>
        <taxon>Vertebrata</taxon>
        <taxon>Euteleostomi</taxon>
        <taxon>Lepidosauria</taxon>
        <taxon>Squamata</taxon>
        <taxon>Bifurcata</taxon>
        <taxon>Unidentata</taxon>
        <taxon>Episquamata</taxon>
        <taxon>Laterata</taxon>
        <taxon>Lacertibaenia</taxon>
        <taxon>Lacertidae</taxon>
        <taxon>Podarcis</taxon>
    </lineage>
</organism>